<accession>A0ABP0JAC4</accession>
<protein>
    <submittedName>
        <fullName evidence="1">Uncharacterized protein</fullName>
    </submittedName>
</protein>
<proteinExistence type="predicted"/>
<feature type="non-terminal residue" evidence="1">
    <location>
        <position position="74"/>
    </location>
</feature>
<gene>
    <name evidence="1" type="ORF">CCMP2556_LOCUS10345</name>
</gene>
<dbReference type="Proteomes" id="UP001642484">
    <property type="component" value="Unassembled WGS sequence"/>
</dbReference>
<organism evidence="1 2">
    <name type="scientific">Durusdinium trenchii</name>
    <dbReference type="NCBI Taxonomy" id="1381693"/>
    <lineage>
        <taxon>Eukaryota</taxon>
        <taxon>Sar</taxon>
        <taxon>Alveolata</taxon>
        <taxon>Dinophyceae</taxon>
        <taxon>Suessiales</taxon>
        <taxon>Symbiodiniaceae</taxon>
        <taxon>Durusdinium</taxon>
    </lineage>
</organism>
<sequence length="74" mass="8386">VDEEFEDEDDQSKNEFDDFKKWLDSAVESPMPSDAPLTAVDEKCGKCASIQQRVQELRAHIAKQFAEKRAEALA</sequence>
<dbReference type="EMBL" id="CAXAMN010004825">
    <property type="protein sequence ID" value="CAK9011139.1"/>
    <property type="molecule type" value="Genomic_DNA"/>
</dbReference>
<feature type="non-terminal residue" evidence="1">
    <location>
        <position position="1"/>
    </location>
</feature>
<keyword evidence="2" id="KW-1185">Reference proteome</keyword>
<evidence type="ECO:0000313" key="1">
    <source>
        <dbReference type="EMBL" id="CAK9011139.1"/>
    </source>
</evidence>
<comment type="caution">
    <text evidence="1">The sequence shown here is derived from an EMBL/GenBank/DDBJ whole genome shotgun (WGS) entry which is preliminary data.</text>
</comment>
<name>A0ABP0JAC4_9DINO</name>
<reference evidence="1 2" key="1">
    <citation type="submission" date="2024-02" db="EMBL/GenBank/DDBJ databases">
        <authorList>
            <person name="Chen Y."/>
            <person name="Shah S."/>
            <person name="Dougan E. K."/>
            <person name="Thang M."/>
            <person name="Chan C."/>
        </authorList>
    </citation>
    <scope>NUCLEOTIDE SEQUENCE [LARGE SCALE GENOMIC DNA]</scope>
</reference>
<evidence type="ECO:0000313" key="2">
    <source>
        <dbReference type="Proteomes" id="UP001642484"/>
    </source>
</evidence>